<comment type="subcellular location">
    <subcellularLocation>
        <location evidence="1">Cell membrane</location>
        <topology evidence="1">Multi-pass membrane protein</topology>
    </subcellularLocation>
</comment>
<dbReference type="PROSITE" id="PS50893">
    <property type="entry name" value="ABC_TRANSPORTER_2"/>
    <property type="match status" value="1"/>
</dbReference>
<evidence type="ECO:0000256" key="11">
    <source>
        <dbReference type="SAM" id="Phobius"/>
    </source>
</evidence>
<dbReference type="InterPro" id="IPR017871">
    <property type="entry name" value="ABC_transporter-like_CS"/>
</dbReference>
<accession>A0ABY4SED5</accession>
<keyword evidence="4 11" id="KW-0812">Transmembrane</keyword>
<dbReference type="InterPro" id="IPR011917">
    <property type="entry name" value="ABC_transpr_lipidA"/>
</dbReference>
<keyword evidence="7" id="KW-1278">Translocase</keyword>
<proteinExistence type="predicted"/>
<dbReference type="RefSeq" id="WP_250199133.1">
    <property type="nucleotide sequence ID" value="NZ_CP097636.1"/>
</dbReference>
<dbReference type="Gene3D" id="1.20.1560.10">
    <property type="entry name" value="ABC transporter type 1, transmembrane domain"/>
    <property type="match status" value="1"/>
</dbReference>
<dbReference type="Gene3D" id="3.40.50.300">
    <property type="entry name" value="P-loop containing nucleotide triphosphate hydrolases"/>
    <property type="match status" value="1"/>
</dbReference>
<evidence type="ECO:0000256" key="9">
    <source>
        <dbReference type="ARBA" id="ARBA00023055"/>
    </source>
</evidence>
<feature type="domain" description="ABC transporter" evidence="12">
    <location>
        <begin position="341"/>
        <end position="573"/>
    </location>
</feature>
<evidence type="ECO:0000256" key="7">
    <source>
        <dbReference type="ARBA" id="ARBA00022967"/>
    </source>
</evidence>
<evidence type="ECO:0000256" key="2">
    <source>
        <dbReference type="ARBA" id="ARBA00022448"/>
    </source>
</evidence>
<dbReference type="PROSITE" id="PS00211">
    <property type="entry name" value="ABC_TRANSPORTER_1"/>
    <property type="match status" value="1"/>
</dbReference>
<feature type="transmembrane region" description="Helical" evidence="11">
    <location>
        <begin position="21"/>
        <end position="39"/>
    </location>
</feature>
<evidence type="ECO:0000259" key="12">
    <source>
        <dbReference type="PROSITE" id="PS50893"/>
    </source>
</evidence>
<dbReference type="InterPro" id="IPR027417">
    <property type="entry name" value="P-loop_NTPase"/>
</dbReference>
<evidence type="ECO:0000256" key="6">
    <source>
        <dbReference type="ARBA" id="ARBA00022840"/>
    </source>
</evidence>
<keyword evidence="15" id="KW-1185">Reference proteome</keyword>
<organism evidence="14 15">
    <name type="scientific">Aquincola tertiaricarbonis</name>
    <dbReference type="NCBI Taxonomy" id="391953"/>
    <lineage>
        <taxon>Bacteria</taxon>
        <taxon>Pseudomonadati</taxon>
        <taxon>Pseudomonadota</taxon>
        <taxon>Betaproteobacteria</taxon>
        <taxon>Burkholderiales</taxon>
        <taxon>Sphaerotilaceae</taxon>
        <taxon>Aquincola</taxon>
    </lineage>
</organism>
<feature type="transmembrane region" description="Helical" evidence="11">
    <location>
        <begin position="240"/>
        <end position="267"/>
    </location>
</feature>
<evidence type="ECO:0000313" key="15">
    <source>
        <dbReference type="Proteomes" id="UP001056201"/>
    </source>
</evidence>
<gene>
    <name evidence="14" type="primary">msbA</name>
    <name evidence="14" type="ORF">MW290_18295</name>
</gene>
<feature type="domain" description="ABC transmembrane type-1" evidence="13">
    <location>
        <begin position="23"/>
        <end position="306"/>
    </location>
</feature>
<dbReference type="InterPro" id="IPR003593">
    <property type="entry name" value="AAA+_ATPase"/>
</dbReference>
<dbReference type="InterPro" id="IPR039421">
    <property type="entry name" value="Type_1_exporter"/>
</dbReference>
<evidence type="ECO:0000256" key="4">
    <source>
        <dbReference type="ARBA" id="ARBA00022692"/>
    </source>
</evidence>
<evidence type="ECO:0000256" key="1">
    <source>
        <dbReference type="ARBA" id="ARBA00004651"/>
    </source>
</evidence>
<keyword evidence="3" id="KW-1003">Cell membrane</keyword>
<keyword evidence="9" id="KW-0445">Lipid transport</keyword>
<name>A0ABY4SED5_AQUTE</name>
<keyword evidence="10 11" id="KW-0472">Membrane</keyword>
<keyword evidence="2" id="KW-0813">Transport</keyword>
<dbReference type="CDD" id="cd18552">
    <property type="entry name" value="ABC_6TM_MsbA_like"/>
    <property type="match status" value="1"/>
</dbReference>
<dbReference type="PANTHER" id="PTHR43394">
    <property type="entry name" value="ATP-DEPENDENT PERMEASE MDL1, MITOCHONDRIAL"/>
    <property type="match status" value="1"/>
</dbReference>
<dbReference type="NCBIfam" id="TIGR02203">
    <property type="entry name" value="MsbA_lipidA"/>
    <property type="match status" value="1"/>
</dbReference>
<evidence type="ECO:0000259" key="13">
    <source>
        <dbReference type="PROSITE" id="PS50929"/>
    </source>
</evidence>
<dbReference type="PROSITE" id="PS50929">
    <property type="entry name" value="ABC_TM1F"/>
    <property type="match status" value="1"/>
</dbReference>
<dbReference type="InterPro" id="IPR003439">
    <property type="entry name" value="ABC_transporter-like_ATP-bd"/>
</dbReference>
<dbReference type="Proteomes" id="UP001056201">
    <property type="component" value="Chromosome 2"/>
</dbReference>
<reference evidence="14" key="1">
    <citation type="submission" date="2022-05" db="EMBL/GenBank/DDBJ databases">
        <title>An RpoN-dependent PEP-CTERM gene is involved in floc formation of an Aquincola tertiaricarbonis strain.</title>
        <authorList>
            <person name="Qiu D."/>
            <person name="Xia M."/>
        </authorList>
    </citation>
    <scope>NUCLEOTIDE SEQUENCE</scope>
    <source>
        <strain evidence="14">RN12</strain>
    </source>
</reference>
<dbReference type="SUPFAM" id="SSF52540">
    <property type="entry name" value="P-loop containing nucleoside triphosphate hydrolases"/>
    <property type="match status" value="1"/>
</dbReference>
<dbReference type="PANTHER" id="PTHR43394:SF1">
    <property type="entry name" value="ATP-BINDING CASSETTE SUB-FAMILY B MEMBER 10, MITOCHONDRIAL"/>
    <property type="match status" value="1"/>
</dbReference>
<dbReference type="Pfam" id="PF00005">
    <property type="entry name" value="ABC_tran"/>
    <property type="match status" value="1"/>
</dbReference>
<keyword evidence="5" id="KW-0547">Nucleotide-binding</keyword>
<evidence type="ECO:0000256" key="8">
    <source>
        <dbReference type="ARBA" id="ARBA00022989"/>
    </source>
</evidence>
<dbReference type="InterPro" id="IPR011527">
    <property type="entry name" value="ABC1_TM_dom"/>
</dbReference>
<evidence type="ECO:0000256" key="3">
    <source>
        <dbReference type="ARBA" id="ARBA00022475"/>
    </source>
</evidence>
<evidence type="ECO:0000313" key="14">
    <source>
        <dbReference type="EMBL" id="URI10930.1"/>
    </source>
</evidence>
<keyword evidence="6" id="KW-0067">ATP-binding</keyword>
<sequence length="578" mass="61952">MPTLLQRLGRVAPYFRPSRPGIVIAMMAAAISAATEPMIPALLKPLLDKGFAGAAAFSLWMVPLAIVGLYIVRGAASFVAQYGLSWAANGAVLNLREAMFGRLLDASPQLFSTHTASGLTNTVVYEVQQGAGQLVSALLTLVRDSLTVVALFGYLLWLNWHLTLFVVVMAPAVAGVMRLVSRRLQKLAVLGQNATDELAYVVEENVLAWRIVRLHGAGRAQMPRFREQGRRLGRLVMKSAAAGAIVSPITQLLAALALSAVIALALWQARSGDSASVGDFVAFVTAMLMLTSPMKHLADVAAPLTRGLAALERGIELVENVAPETGGSHAPEGRSRGELALQQVSLRYRADQAPALDDVNLKLAAGETVALVGPSGAGKSSLVHLLPRFVDPTSGVVTLDGVPLQDWRIDVLRRQFALVSQDVVLFNDTLAANVALGDTMDEARVQAALRDANLHDFVERLPQGIQTVIGHNGNQLSGGQRQRVAIARAIYKNAPILILDEATSALDSESERAVQQALERLMVGRTTLVIAHRLSTIEHADRVVAMEQGRVVEKGTHAELLARGGLYARLHAMQFRNA</sequence>
<dbReference type="SUPFAM" id="SSF90123">
    <property type="entry name" value="ABC transporter transmembrane region"/>
    <property type="match status" value="1"/>
</dbReference>
<evidence type="ECO:0000256" key="5">
    <source>
        <dbReference type="ARBA" id="ARBA00022741"/>
    </source>
</evidence>
<evidence type="ECO:0000256" key="10">
    <source>
        <dbReference type="ARBA" id="ARBA00023136"/>
    </source>
</evidence>
<dbReference type="InterPro" id="IPR036640">
    <property type="entry name" value="ABC1_TM_sf"/>
</dbReference>
<dbReference type="SMART" id="SM00382">
    <property type="entry name" value="AAA"/>
    <property type="match status" value="1"/>
</dbReference>
<dbReference type="EMBL" id="CP097636">
    <property type="protein sequence ID" value="URI10930.1"/>
    <property type="molecule type" value="Genomic_DNA"/>
</dbReference>
<feature type="transmembrane region" description="Helical" evidence="11">
    <location>
        <begin position="51"/>
        <end position="72"/>
    </location>
</feature>
<dbReference type="Pfam" id="PF00664">
    <property type="entry name" value="ABC_membrane"/>
    <property type="match status" value="1"/>
</dbReference>
<keyword evidence="8 11" id="KW-1133">Transmembrane helix</keyword>
<protein>
    <submittedName>
        <fullName evidence="14">Lipid A export permease/ATP-binding protein MsbA</fullName>
    </submittedName>
</protein>